<comment type="cofactor">
    <cofactor evidence="2">
        <name>Mn(2+)</name>
        <dbReference type="ChEBI" id="CHEBI:29035"/>
    </cofactor>
</comment>
<evidence type="ECO:0000256" key="14">
    <source>
        <dbReference type="ARBA" id="ARBA00049473"/>
    </source>
</evidence>
<proteinExistence type="inferred from homology"/>
<evidence type="ECO:0000256" key="12">
    <source>
        <dbReference type="ARBA" id="ARBA00022842"/>
    </source>
</evidence>
<dbReference type="Pfam" id="PF22613">
    <property type="entry name" value="Transketolase_C_1"/>
    <property type="match status" value="1"/>
</dbReference>
<dbReference type="SUPFAM" id="SSF52922">
    <property type="entry name" value="TK C-terminal domain-like"/>
    <property type="match status" value="1"/>
</dbReference>
<dbReference type="GO" id="GO:0004802">
    <property type="term" value="F:transketolase activity"/>
    <property type="evidence" value="ECO:0007669"/>
    <property type="project" value="UniProtKB-EC"/>
</dbReference>
<evidence type="ECO:0000256" key="8">
    <source>
        <dbReference type="ARBA" id="ARBA00013152"/>
    </source>
</evidence>
<dbReference type="EMBL" id="JAQMPJ010000010">
    <property type="protein sequence ID" value="MDB9005789.1"/>
    <property type="molecule type" value="Genomic_DNA"/>
</dbReference>
<evidence type="ECO:0000256" key="4">
    <source>
        <dbReference type="ARBA" id="ARBA00001946"/>
    </source>
</evidence>
<name>A0A173R293_PARDI</name>
<gene>
    <name evidence="16" type="primary">tkt</name>
    <name evidence="16" type="ORF">ERS852429_00178</name>
    <name evidence="17" type="ORF">PN599_12330</name>
</gene>
<dbReference type="Pfam" id="PF02779">
    <property type="entry name" value="Transket_pyr"/>
    <property type="match status" value="1"/>
</dbReference>
<evidence type="ECO:0000256" key="2">
    <source>
        <dbReference type="ARBA" id="ARBA00001936"/>
    </source>
</evidence>
<dbReference type="Gene3D" id="3.40.50.970">
    <property type="match status" value="2"/>
</dbReference>
<dbReference type="PROSITE" id="PS00801">
    <property type="entry name" value="TRANSKETOLASE_1"/>
    <property type="match status" value="1"/>
</dbReference>
<reference evidence="16 18" key="1">
    <citation type="submission" date="2015-09" db="EMBL/GenBank/DDBJ databases">
        <authorList>
            <consortium name="Pathogen Informatics"/>
        </authorList>
    </citation>
    <scope>NUCLEOTIDE SEQUENCE [LARGE SCALE GENOMIC DNA]</scope>
    <source>
        <strain evidence="16 18">2789STDY5608872</strain>
    </source>
</reference>
<keyword evidence="12" id="KW-0460">Magnesium</keyword>
<dbReference type="RefSeq" id="WP_009017147.1">
    <property type="nucleotide sequence ID" value="NZ_CABMKT010000002.1"/>
</dbReference>
<evidence type="ECO:0000256" key="6">
    <source>
        <dbReference type="ARBA" id="ARBA00007131"/>
    </source>
</evidence>
<comment type="catalytic activity">
    <reaction evidence="14">
        <text>D-sedoheptulose 7-phosphate + D-glyceraldehyde 3-phosphate = aldehydo-D-ribose 5-phosphate + D-xylulose 5-phosphate</text>
        <dbReference type="Rhea" id="RHEA:10508"/>
        <dbReference type="ChEBI" id="CHEBI:57483"/>
        <dbReference type="ChEBI" id="CHEBI:57737"/>
        <dbReference type="ChEBI" id="CHEBI:58273"/>
        <dbReference type="ChEBI" id="CHEBI:59776"/>
        <dbReference type="EC" id="2.2.1.1"/>
    </reaction>
</comment>
<dbReference type="EMBL" id="CYXP01000001">
    <property type="protein sequence ID" value="CUM71689.1"/>
    <property type="molecule type" value="Genomic_DNA"/>
</dbReference>
<dbReference type="Proteomes" id="UP000095591">
    <property type="component" value="Unassembled WGS sequence"/>
</dbReference>
<comment type="cofactor">
    <cofactor evidence="5">
        <name>thiamine diphosphate</name>
        <dbReference type="ChEBI" id="CHEBI:58937"/>
    </cofactor>
</comment>
<comment type="similarity">
    <text evidence="6">Belongs to the transketolase family.</text>
</comment>
<evidence type="ECO:0000256" key="11">
    <source>
        <dbReference type="ARBA" id="ARBA00022837"/>
    </source>
</evidence>
<dbReference type="PANTHER" id="PTHR43522">
    <property type="entry name" value="TRANSKETOLASE"/>
    <property type="match status" value="1"/>
</dbReference>
<dbReference type="InterPro" id="IPR049557">
    <property type="entry name" value="Transketolase_CS"/>
</dbReference>
<keyword evidence="10" id="KW-0479">Metal-binding</keyword>
<dbReference type="InterPro" id="IPR005474">
    <property type="entry name" value="Transketolase_N"/>
</dbReference>
<evidence type="ECO:0000259" key="15">
    <source>
        <dbReference type="SMART" id="SM00861"/>
    </source>
</evidence>
<keyword evidence="13" id="KW-0786">Thiamine pyrophosphate</keyword>
<dbReference type="GO" id="GO:0005829">
    <property type="term" value="C:cytosol"/>
    <property type="evidence" value="ECO:0007669"/>
    <property type="project" value="TreeGrafter"/>
</dbReference>
<keyword evidence="11" id="KW-0106">Calcium</keyword>
<dbReference type="CDD" id="cd07033">
    <property type="entry name" value="TPP_PYR_DXS_TK_like"/>
    <property type="match status" value="1"/>
</dbReference>
<evidence type="ECO:0000313" key="16">
    <source>
        <dbReference type="EMBL" id="CUM71689.1"/>
    </source>
</evidence>
<dbReference type="Proteomes" id="UP001210126">
    <property type="component" value="Unassembled WGS sequence"/>
</dbReference>
<accession>A0A173R293</accession>
<dbReference type="SMART" id="SM00861">
    <property type="entry name" value="Transket_pyr"/>
    <property type="match status" value="1"/>
</dbReference>
<dbReference type="InterPro" id="IPR033247">
    <property type="entry name" value="Transketolase_fam"/>
</dbReference>
<evidence type="ECO:0000256" key="7">
    <source>
        <dbReference type="ARBA" id="ARBA00011738"/>
    </source>
</evidence>
<dbReference type="AlphaFoldDB" id="A0A173R293"/>
<evidence type="ECO:0000313" key="18">
    <source>
        <dbReference type="Proteomes" id="UP000095591"/>
    </source>
</evidence>
<dbReference type="EC" id="2.2.1.1" evidence="8"/>
<comment type="cofactor">
    <cofactor evidence="3">
        <name>Co(2+)</name>
        <dbReference type="ChEBI" id="CHEBI:48828"/>
    </cofactor>
</comment>
<dbReference type="FunFam" id="3.40.50.970:FF:000045">
    <property type="entry name" value="Transketolase"/>
    <property type="match status" value="1"/>
</dbReference>
<evidence type="ECO:0000256" key="10">
    <source>
        <dbReference type="ARBA" id="ARBA00022723"/>
    </source>
</evidence>
<dbReference type="GO" id="GO:0006098">
    <property type="term" value="P:pentose-phosphate shunt"/>
    <property type="evidence" value="ECO:0007669"/>
    <property type="project" value="TreeGrafter"/>
</dbReference>
<protein>
    <recommendedName>
        <fullName evidence="8">transketolase</fullName>
        <ecNumber evidence="8">2.2.1.1</ecNumber>
    </recommendedName>
</protein>
<comment type="cofactor">
    <cofactor evidence="4">
        <name>Mg(2+)</name>
        <dbReference type="ChEBI" id="CHEBI:18420"/>
    </cofactor>
</comment>
<sequence>MNDIQVMNKAADNIRILAASMVEKANSGHPGGAMGGADFVNVLFSEFLIYDPKNPKWEGRDRFFLDPGHMSPMLYSVLALSGKFTLDELQQFRQWGSVTPGHPEVDVMRGIENTSGPLGQGHTYAVGAAIAAKFLKARLGEEVMNQTIYAYISDGGIQEEISQGAGRIAGTLGLDNLIMFYDANNVQLSTKVEDVDAENVAMKYEAWGWKVIQINGNDVNEIRKALKEAKAEISKPTLIIGNTVMGKGAVGADNSCYENKVSTHGQPLSAAGASIADTIKNLGGDPEHPFTIFPEVAELYAKRAKELEVIVAERYAVKDVWAKAHPDLAAKMEQWFSGKAPQIDWAAIEQKANQATRAASATVLGVLATHVENMIVASADLSNSDKTDGFLKKTHAFVKGDFSGAFFQAGVAELSMACICIGMSLHGGVIAACGTFFVFSDYMKPALRMAALMEQPVKFIWTHDAFRVGEDGPTHEPVEQEAQVRLLEKLKNHKGHNSMLVLRPADVVETTVAWKLAMENVYTPTALILSRQNITDLPAKENRYQEALQAEKGAYIVNEDANADVILLASGSEVSTLVEGAALLRAEGIKVRIVSVPSEGLFRSQSKEYQESILPAGSRIFGLTAGLPVNLEGLVGPNGKVWGLESFGFSAPYKVLDEKLGFTAKNVYNQVKELLA</sequence>
<evidence type="ECO:0000256" key="1">
    <source>
        <dbReference type="ARBA" id="ARBA00001913"/>
    </source>
</evidence>
<dbReference type="InterPro" id="IPR020826">
    <property type="entry name" value="Transketolase_BS"/>
</dbReference>
<dbReference type="Pfam" id="PF00456">
    <property type="entry name" value="Transketolase_N"/>
    <property type="match status" value="1"/>
</dbReference>
<dbReference type="InterPro" id="IPR055152">
    <property type="entry name" value="Transketolase-like_C_2"/>
</dbReference>
<comment type="subunit">
    <text evidence="7">Homodimer.</text>
</comment>
<dbReference type="PANTHER" id="PTHR43522:SF2">
    <property type="entry name" value="TRANSKETOLASE 1-RELATED"/>
    <property type="match status" value="1"/>
</dbReference>
<keyword evidence="9 16" id="KW-0808">Transferase</keyword>
<dbReference type="SUPFAM" id="SSF52518">
    <property type="entry name" value="Thiamin diphosphate-binding fold (THDP-binding)"/>
    <property type="match status" value="2"/>
</dbReference>
<dbReference type="GO" id="GO:0046872">
    <property type="term" value="F:metal ion binding"/>
    <property type="evidence" value="ECO:0007669"/>
    <property type="project" value="UniProtKB-KW"/>
</dbReference>
<feature type="domain" description="Transketolase-like pyrimidine-binding" evidence="15">
    <location>
        <begin position="354"/>
        <end position="537"/>
    </location>
</feature>
<evidence type="ECO:0000256" key="5">
    <source>
        <dbReference type="ARBA" id="ARBA00001964"/>
    </source>
</evidence>
<comment type="cofactor">
    <cofactor evidence="1">
        <name>Ca(2+)</name>
        <dbReference type="ChEBI" id="CHEBI:29108"/>
    </cofactor>
</comment>
<dbReference type="InterPro" id="IPR009014">
    <property type="entry name" value="Transketo_C/PFOR_II"/>
</dbReference>
<evidence type="ECO:0000313" key="17">
    <source>
        <dbReference type="EMBL" id="MDB9005789.1"/>
    </source>
</evidence>
<reference evidence="17" key="2">
    <citation type="submission" date="2023-01" db="EMBL/GenBank/DDBJ databases">
        <title>Human gut microbiome strain richness.</title>
        <authorList>
            <person name="Chen-Liaw A."/>
        </authorList>
    </citation>
    <scope>NUCLEOTIDE SEQUENCE</scope>
    <source>
        <strain evidence="17">RTP21484st1_E5_RTP21484_190118</strain>
    </source>
</reference>
<dbReference type="CDD" id="cd02012">
    <property type="entry name" value="TPP_TK"/>
    <property type="match status" value="1"/>
</dbReference>
<evidence type="ECO:0000256" key="13">
    <source>
        <dbReference type="ARBA" id="ARBA00023052"/>
    </source>
</evidence>
<evidence type="ECO:0000256" key="3">
    <source>
        <dbReference type="ARBA" id="ARBA00001941"/>
    </source>
</evidence>
<dbReference type="Gene3D" id="3.40.50.920">
    <property type="match status" value="1"/>
</dbReference>
<dbReference type="InterPro" id="IPR029061">
    <property type="entry name" value="THDP-binding"/>
</dbReference>
<organism evidence="16 18">
    <name type="scientific">Parabacteroides distasonis</name>
    <dbReference type="NCBI Taxonomy" id="823"/>
    <lineage>
        <taxon>Bacteria</taxon>
        <taxon>Pseudomonadati</taxon>
        <taxon>Bacteroidota</taxon>
        <taxon>Bacteroidia</taxon>
        <taxon>Bacteroidales</taxon>
        <taxon>Tannerellaceae</taxon>
        <taxon>Parabacteroides</taxon>
    </lineage>
</organism>
<dbReference type="PROSITE" id="PS00802">
    <property type="entry name" value="TRANSKETOLASE_2"/>
    <property type="match status" value="1"/>
</dbReference>
<dbReference type="InterPro" id="IPR005475">
    <property type="entry name" value="Transketolase-like_Pyr-bd"/>
</dbReference>
<evidence type="ECO:0000256" key="9">
    <source>
        <dbReference type="ARBA" id="ARBA00022679"/>
    </source>
</evidence>